<reference evidence="2 3" key="1">
    <citation type="submission" date="2023-08" db="EMBL/GenBank/DDBJ databases">
        <title>A Necator americanus chromosomal reference genome.</title>
        <authorList>
            <person name="Ilik V."/>
            <person name="Petrzelkova K.J."/>
            <person name="Pardy F."/>
            <person name="Fuh T."/>
            <person name="Niatou-Singa F.S."/>
            <person name="Gouil Q."/>
            <person name="Baker L."/>
            <person name="Ritchie M.E."/>
            <person name="Jex A.R."/>
            <person name="Gazzola D."/>
            <person name="Li H."/>
            <person name="Toshio Fujiwara R."/>
            <person name="Zhan B."/>
            <person name="Aroian R.V."/>
            <person name="Pafco B."/>
            <person name="Schwarz E.M."/>
        </authorList>
    </citation>
    <scope>NUCLEOTIDE SEQUENCE [LARGE SCALE GENOMIC DNA]</scope>
    <source>
        <strain evidence="2 3">Aroian</strain>
        <tissue evidence="2">Whole animal</tissue>
    </source>
</reference>
<feature type="transmembrane region" description="Helical" evidence="1">
    <location>
        <begin position="50"/>
        <end position="69"/>
    </location>
</feature>
<dbReference type="Proteomes" id="UP001303046">
    <property type="component" value="Unassembled WGS sequence"/>
</dbReference>
<keyword evidence="1" id="KW-1133">Transmembrane helix</keyword>
<protein>
    <recommendedName>
        <fullName evidence="4">Dendritic cell-specific transmembrane protein-like domain-containing protein</fullName>
    </recommendedName>
</protein>
<evidence type="ECO:0000313" key="3">
    <source>
        <dbReference type="Proteomes" id="UP001303046"/>
    </source>
</evidence>
<keyword evidence="3" id="KW-1185">Reference proteome</keyword>
<sequence length="118" mass="13347">MNSSDAAEIHSAIYSAIENVTEWILDADSTTEFSNSTSCNCALSHDPTSALKFFFVCVAIFALLVILYYQRDLLFYLSRSCRFFKSSRQDANEGVAIEFSELVKKPDPRSHEKDVFDV</sequence>
<evidence type="ECO:0000256" key="1">
    <source>
        <dbReference type="SAM" id="Phobius"/>
    </source>
</evidence>
<dbReference type="EMBL" id="JAVFWL010000003">
    <property type="protein sequence ID" value="KAK6740564.1"/>
    <property type="molecule type" value="Genomic_DNA"/>
</dbReference>
<evidence type="ECO:0008006" key="4">
    <source>
        <dbReference type="Google" id="ProtNLM"/>
    </source>
</evidence>
<gene>
    <name evidence="2" type="primary">Necator_chrIII.g9567</name>
    <name evidence="2" type="ORF">RB195_008802</name>
</gene>
<accession>A0ABR1CQH1</accession>
<organism evidence="2 3">
    <name type="scientific">Necator americanus</name>
    <name type="common">Human hookworm</name>
    <dbReference type="NCBI Taxonomy" id="51031"/>
    <lineage>
        <taxon>Eukaryota</taxon>
        <taxon>Metazoa</taxon>
        <taxon>Ecdysozoa</taxon>
        <taxon>Nematoda</taxon>
        <taxon>Chromadorea</taxon>
        <taxon>Rhabditida</taxon>
        <taxon>Rhabditina</taxon>
        <taxon>Rhabditomorpha</taxon>
        <taxon>Strongyloidea</taxon>
        <taxon>Ancylostomatidae</taxon>
        <taxon>Bunostominae</taxon>
        <taxon>Necator</taxon>
    </lineage>
</organism>
<name>A0ABR1CQH1_NECAM</name>
<keyword evidence="1" id="KW-0812">Transmembrane</keyword>
<evidence type="ECO:0000313" key="2">
    <source>
        <dbReference type="EMBL" id="KAK6740564.1"/>
    </source>
</evidence>
<keyword evidence="1" id="KW-0472">Membrane</keyword>
<proteinExistence type="predicted"/>
<comment type="caution">
    <text evidence="2">The sequence shown here is derived from an EMBL/GenBank/DDBJ whole genome shotgun (WGS) entry which is preliminary data.</text>
</comment>